<dbReference type="Pfam" id="PF03934">
    <property type="entry name" value="T2SSK"/>
    <property type="match status" value="1"/>
</dbReference>
<evidence type="ECO:0000256" key="7">
    <source>
        <dbReference type="ARBA" id="ARBA00022927"/>
    </source>
</evidence>
<dbReference type="PIRSF" id="PIRSF002786">
    <property type="entry name" value="XcpX"/>
    <property type="match status" value="1"/>
</dbReference>
<keyword evidence="6 11" id="KW-0812">Transmembrane</keyword>
<keyword evidence="8 11" id="KW-1133">Transmembrane helix</keyword>
<dbReference type="InterPro" id="IPR005628">
    <property type="entry name" value="GspK"/>
</dbReference>
<dbReference type="InterPro" id="IPR045584">
    <property type="entry name" value="Pilin-like"/>
</dbReference>
<organism evidence="14 15">
    <name type="scientific">Pelagimonas varians</name>
    <dbReference type="NCBI Taxonomy" id="696760"/>
    <lineage>
        <taxon>Bacteria</taxon>
        <taxon>Pseudomonadati</taxon>
        <taxon>Pseudomonadota</taxon>
        <taxon>Alphaproteobacteria</taxon>
        <taxon>Rhodobacterales</taxon>
        <taxon>Roseobacteraceae</taxon>
        <taxon>Pelagimonas</taxon>
    </lineage>
</organism>
<dbReference type="SUPFAM" id="SSF158544">
    <property type="entry name" value="GspK insert domain-like"/>
    <property type="match status" value="1"/>
</dbReference>
<evidence type="ECO:0000259" key="12">
    <source>
        <dbReference type="Pfam" id="PF03934"/>
    </source>
</evidence>
<dbReference type="AlphaFoldDB" id="A0A238L0Y5"/>
<dbReference type="PANTHER" id="PTHR38831">
    <property type="entry name" value="TYPE II SECRETION SYSTEM PROTEIN K"/>
    <property type="match status" value="1"/>
</dbReference>
<dbReference type="OrthoDB" id="7860673at2"/>
<evidence type="ECO:0000256" key="4">
    <source>
        <dbReference type="ARBA" id="ARBA00022475"/>
    </source>
</evidence>
<dbReference type="GO" id="GO:0005886">
    <property type="term" value="C:plasma membrane"/>
    <property type="evidence" value="ECO:0007669"/>
    <property type="project" value="UniProtKB-SubCell"/>
</dbReference>
<keyword evidence="4 10" id="KW-1003">Cell membrane</keyword>
<dbReference type="Gene3D" id="1.10.40.60">
    <property type="entry name" value="EpsJ-like"/>
    <property type="match status" value="2"/>
</dbReference>
<dbReference type="EMBL" id="FXYH01000018">
    <property type="protein sequence ID" value="SMX48657.1"/>
    <property type="molecule type" value="Genomic_DNA"/>
</dbReference>
<feature type="transmembrane region" description="Helical" evidence="11">
    <location>
        <begin position="16"/>
        <end position="37"/>
    </location>
</feature>
<proteinExistence type="inferred from homology"/>
<dbReference type="SUPFAM" id="SSF54523">
    <property type="entry name" value="Pili subunits"/>
    <property type="match status" value="1"/>
</dbReference>
<dbReference type="InterPro" id="IPR038072">
    <property type="entry name" value="GspK_central_sf"/>
</dbReference>
<dbReference type="NCBIfam" id="NF037980">
    <property type="entry name" value="T2SS_GspK"/>
    <property type="match status" value="1"/>
</dbReference>
<keyword evidence="5 10" id="KW-0997">Cell inner membrane</keyword>
<gene>
    <name evidence="14" type="ORF">PEV8663_03890</name>
</gene>
<evidence type="ECO:0000256" key="6">
    <source>
        <dbReference type="ARBA" id="ARBA00022692"/>
    </source>
</evidence>
<keyword evidence="9 10" id="KW-0472">Membrane</keyword>
<keyword evidence="15" id="KW-1185">Reference proteome</keyword>
<keyword evidence="7" id="KW-0653">Protein transport</keyword>
<dbReference type="GO" id="GO:0009306">
    <property type="term" value="P:protein secretion"/>
    <property type="evidence" value="ECO:0007669"/>
    <property type="project" value="InterPro"/>
</dbReference>
<evidence type="ECO:0000256" key="3">
    <source>
        <dbReference type="ARBA" id="ARBA00022448"/>
    </source>
</evidence>
<dbReference type="PANTHER" id="PTHR38831:SF1">
    <property type="entry name" value="TYPE II SECRETION SYSTEM PROTEIN K-RELATED"/>
    <property type="match status" value="1"/>
</dbReference>
<evidence type="ECO:0000259" key="13">
    <source>
        <dbReference type="Pfam" id="PF21687"/>
    </source>
</evidence>
<comment type="similarity">
    <text evidence="2 10">Belongs to the GSP K family.</text>
</comment>
<evidence type="ECO:0000256" key="9">
    <source>
        <dbReference type="ARBA" id="ARBA00023136"/>
    </source>
</evidence>
<keyword evidence="3 10" id="KW-0813">Transport</keyword>
<evidence type="ECO:0000256" key="11">
    <source>
        <dbReference type="SAM" id="Phobius"/>
    </source>
</evidence>
<dbReference type="RefSeq" id="WP_097806335.1">
    <property type="nucleotide sequence ID" value="NZ_CBDIHF020000004.1"/>
</dbReference>
<feature type="domain" description="T2SS protein K second SAM-like" evidence="12">
    <location>
        <begin position="206"/>
        <end position="251"/>
    </location>
</feature>
<accession>A0A238L0Y5</accession>
<feature type="domain" description="T2SS protein K first SAM-like" evidence="13">
    <location>
        <begin position="108"/>
        <end position="201"/>
    </location>
</feature>
<dbReference type="Proteomes" id="UP000220836">
    <property type="component" value="Unassembled WGS sequence"/>
</dbReference>
<evidence type="ECO:0000313" key="15">
    <source>
        <dbReference type="Proteomes" id="UP000220836"/>
    </source>
</evidence>
<dbReference type="Pfam" id="PF21687">
    <property type="entry name" value="T2SSK_1st"/>
    <property type="match status" value="1"/>
</dbReference>
<protein>
    <recommendedName>
        <fullName evidence="10">Type II secretion system protein K</fullName>
    </recommendedName>
</protein>
<evidence type="ECO:0000256" key="1">
    <source>
        <dbReference type="ARBA" id="ARBA00004533"/>
    </source>
</evidence>
<evidence type="ECO:0000256" key="8">
    <source>
        <dbReference type="ARBA" id="ARBA00022989"/>
    </source>
</evidence>
<comment type="subcellular location">
    <subcellularLocation>
        <location evidence="1 10">Cell inner membrane</location>
    </subcellularLocation>
</comment>
<sequence>MSGNLKSGRSKSGSDGFVLVNALVLVAALAAVSVLLLSRSEAGRARLLSGATAEQITLNLDGFDALAATILSRDLNATDHNGEAWAEEVPAVDLEQGQVSGRIQDLQGRFNVNWLANPENVLAHEAFDRLLKTLAIPPQAGTAIRSFLQPGGPTERAVWRAQNPALDPVGGAILSVEQLRAIPSLTTRSYDTLRPFITALPGDALLNVNTVEREVLSAFLPQLSPAALSRILAARNIQPFPSAETFLIAVGLGETLEEKEEGDESEPDPALLSVDQISVATDWFHIQASTRVGDLTASRDTVLHRKGRPPVVETYWHQTRRP</sequence>
<evidence type="ECO:0000256" key="2">
    <source>
        <dbReference type="ARBA" id="ARBA00007246"/>
    </source>
</evidence>
<reference evidence="14 15" key="1">
    <citation type="submission" date="2017-05" db="EMBL/GenBank/DDBJ databases">
        <authorList>
            <person name="Song R."/>
            <person name="Chenine A.L."/>
            <person name="Ruprecht R.M."/>
        </authorList>
    </citation>
    <scope>NUCLEOTIDE SEQUENCE [LARGE SCALE GENOMIC DNA]</scope>
    <source>
        <strain evidence="14 15">CECT 8663</strain>
    </source>
</reference>
<dbReference type="InterPro" id="IPR049179">
    <property type="entry name" value="T2SSK_SAM-like_2nd"/>
</dbReference>
<dbReference type="InterPro" id="IPR049031">
    <property type="entry name" value="T2SSK_SAM-like_1st"/>
</dbReference>
<name>A0A238L0Y5_9RHOB</name>
<evidence type="ECO:0000256" key="10">
    <source>
        <dbReference type="PIRNR" id="PIRNR002786"/>
    </source>
</evidence>
<evidence type="ECO:0000256" key="5">
    <source>
        <dbReference type="ARBA" id="ARBA00022519"/>
    </source>
</evidence>
<evidence type="ECO:0000313" key="14">
    <source>
        <dbReference type="EMBL" id="SMX48657.1"/>
    </source>
</evidence>
<dbReference type="Gene3D" id="3.30.1300.30">
    <property type="entry name" value="GSPII I/J protein-like"/>
    <property type="match status" value="1"/>
</dbReference>